<keyword evidence="3" id="KW-1185">Reference proteome</keyword>
<evidence type="ECO:0000313" key="3">
    <source>
        <dbReference type="Proteomes" id="UP000014480"/>
    </source>
</evidence>
<proteinExistence type="predicted"/>
<reference evidence="3" key="2">
    <citation type="journal article" date="2019" name="Mol. Plant Microbe Interact.">
        <title>Genome sequence resources for four phytopathogenic fungi from the Colletotrichum orbiculare species complex.</title>
        <authorList>
            <person name="Gan P."/>
            <person name="Tsushima A."/>
            <person name="Narusaka M."/>
            <person name="Narusaka Y."/>
            <person name="Takano Y."/>
            <person name="Kubo Y."/>
            <person name="Shirasu K."/>
        </authorList>
    </citation>
    <scope>GENOME REANNOTATION</scope>
    <source>
        <strain evidence="3">104-T / ATCC 96160 / CBS 514.97 / LARS 414 / MAFF 240422</strain>
    </source>
</reference>
<protein>
    <submittedName>
        <fullName evidence="2">Uncharacterized protein</fullName>
    </submittedName>
</protein>
<reference evidence="3" key="1">
    <citation type="journal article" date="2013" name="New Phytol.">
        <title>Comparative genomic and transcriptomic analyses reveal the hemibiotrophic stage shift of Colletotrichum fungi.</title>
        <authorList>
            <person name="Gan P."/>
            <person name="Ikeda K."/>
            <person name="Irieda H."/>
            <person name="Narusaka M."/>
            <person name="O'Connell R.J."/>
            <person name="Narusaka Y."/>
            <person name="Takano Y."/>
            <person name="Kubo Y."/>
            <person name="Shirasu K."/>
        </authorList>
    </citation>
    <scope>NUCLEOTIDE SEQUENCE [LARGE SCALE GENOMIC DNA]</scope>
    <source>
        <strain evidence="3">104-T / ATCC 96160 / CBS 514.97 / LARS 414 / MAFF 240422</strain>
    </source>
</reference>
<evidence type="ECO:0000313" key="2">
    <source>
        <dbReference type="EMBL" id="TDZ21850.1"/>
    </source>
</evidence>
<evidence type="ECO:0000256" key="1">
    <source>
        <dbReference type="SAM" id="MobiDB-lite"/>
    </source>
</evidence>
<feature type="compositionally biased region" description="Basic residues" evidence="1">
    <location>
        <begin position="104"/>
        <end position="113"/>
    </location>
</feature>
<dbReference type="Proteomes" id="UP000014480">
    <property type="component" value="Unassembled WGS sequence"/>
</dbReference>
<gene>
    <name evidence="2" type="ORF">Cob_v004868</name>
</gene>
<feature type="region of interest" description="Disordered" evidence="1">
    <location>
        <begin position="104"/>
        <end position="127"/>
    </location>
</feature>
<comment type="caution">
    <text evidence="2">The sequence shown here is derived from an EMBL/GenBank/DDBJ whole genome shotgun (WGS) entry which is preliminary data.</text>
</comment>
<dbReference type="EMBL" id="AMCV02000011">
    <property type="protein sequence ID" value="TDZ21850.1"/>
    <property type="molecule type" value="Genomic_DNA"/>
</dbReference>
<organism evidence="2 3">
    <name type="scientific">Colletotrichum orbiculare (strain 104-T / ATCC 96160 / CBS 514.97 / LARS 414 / MAFF 240422)</name>
    <name type="common">Cucumber anthracnose fungus</name>
    <name type="synonym">Colletotrichum lagenarium</name>
    <dbReference type="NCBI Taxonomy" id="1213857"/>
    <lineage>
        <taxon>Eukaryota</taxon>
        <taxon>Fungi</taxon>
        <taxon>Dikarya</taxon>
        <taxon>Ascomycota</taxon>
        <taxon>Pezizomycotina</taxon>
        <taxon>Sordariomycetes</taxon>
        <taxon>Hypocreomycetidae</taxon>
        <taxon>Glomerellales</taxon>
        <taxon>Glomerellaceae</taxon>
        <taxon>Colletotrichum</taxon>
        <taxon>Colletotrichum orbiculare species complex</taxon>
    </lineage>
</organism>
<name>A0A484FUP9_COLOR</name>
<sequence>MLRVQGGRRPWGSYDPRPGSSPLFDFELSREDASISTNPRLIASNDPTAESVIYPLPVAGIPYRAISSPLVLGIQTASLPQSYRRCAGAAERTSCSAVTLANKSFRRPSRQSKRTPETRRLSSGTSTSTNTISVWQQVRVQVRITSVFSACPYWLSSVLKGTCPKPQRLFPCTFIRDLLCLAHSPLEEFQAPHPSVWKYIPEGLQGLLPGRVGVLRFSTPSFASFHLVSHLPPALDFVGFNSFTWSTPIYLPVTFSPCCLAGTAPFLDPPFWRRDGPVPPPV</sequence>
<accession>A0A484FUP9</accession>
<dbReference type="AlphaFoldDB" id="A0A484FUP9"/>